<accession>F5RNM2</accession>
<dbReference type="Pfam" id="PF04610">
    <property type="entry name" value="TrbL"/>
    <property type="match status" value="1"/>
</dbReference>
<organism evidence="6 7">
    <name type="scientific">Centipeda periodontii DSM 2778</name>
    <dbReference type="NCBI Taxonomy" id="888060"/>
    <lineage>
        <taxon>Bacteria</taxon>
        <taxon>Bacillati</taxon>
        <taxon>Bacillota</taxon>
        <taxon>Negativicutes</taxon>
        <taxon>Selenomonadales</taxon>
        <taxon>Selenomonadaceae</taxon>
        <taxon>Centipeda</taxon>
    </lineage>
</organism>
<dbReference type="InterPro" id="IPR007688">
    <property type="entry name" value="Conjugal_tfr_TrbL/VirB6"/>
</dbReference>
<feature type="transmembrane region" description="Helical" evidence="5">
    <location>
        <begin position="301"/>
        <end position="321"/>
    </location>
</feature>
<dbReference type="AlphaFoldDB" id="F5RNM2"/>
<name>F5RNM2_9FIRM</name>
<keyword evidence="3 5" id="KW-0472">Membrane</keyword>
<feature type="transmembrane region" description="Helical" evidence="5">
    <location>
        <begin position="104"/>
        <end position="127"/>
    </location>
</feature>
<proteinExistence type="predicted"/>
<comment type="caution">
    <text evidence="6">The sequence shown here is derived from an EMBL/GenBank/DDBJ whole genome shotgun (WGS) entry which is preliminary data.</text>
</comment>
<sequence length="536" mass="57513">MKTEEYMETAGIARKLRERLRTKHILLMLAVFGLILFQMNGIGFAAGSSEDIASAGTGLGGTFDQNLTTLANGAVKAMHVVLVVMTAIAGMMVAFGIEDGKKFIWQLMLGAGLAFNFGSFLMGSGVWSMANQTAQTQQVEYFTPELVSGEGTSVEDINILGSFMNHYTEHVIVPGAENILPYCLRLLVILTVVQATWELTVKFMSGDKLQYLINMTLKMGFFMFLMMNWISLMGSLMSGFEVLGFRAGGNNTAIANNIVGEASDTFVQIALRMFTAIWTPNSDSWIPDVVQTIATAMQPGVLLLDIICILVIGGCLFLVALEMFMARIEFYTMALLALPCLAFGTMNKFNFLTEKAIGAMFNLALKVCVIAFLSAVSKPFIEGFADKIIQADNPAEDLALLFQAVLASLLIYLLVKKIPQLVSGLLSGQPQLSGSDMTGALKGAVAGAAAATGNIAAAQAAAAATGKGGMTGTLTQLGRNYVMSRSPVRSYRDAIGSFQRTKDNSGSRILQELRSGIDSRNRQTANAAQPGNDTNN</sequence>
<feature type="transmembrane region" description="Helical" evidence="5">
    <location>
        <begin position="398"/>
        <end position="415"/>
    </location>
</feature>
<feature type="transmembrane region" description="Helical" evidence="5">
    <location>
        <begin position="179"/>
        <end position="199"/>
    </location>
</feature>
<feature type="transmembrane region" description="Helical" evidence="5">
    <location>
        <begin position="25"/>
        <end position="46"/>
    </location>
</feature>
<evidence type="ECO:0000256" key="3">
    <source>
        <dbReference type="ARBA" id="ARBA00023136"/>
    </source>
</evidence>
<protein>
    <submittedName>
        <fullName evidence="6">TrbL/VirB6 conjugal transfer protein</fullName>
    </submittedName>
</protein>
<reference evidence="6 7" key="1">
    <citation type="submission" date="2011-04" db="EMBL/GenBank/DDBJ databases">
        <authorList>
            <person name="Muzny D."/>
            <person name="Qin X."/>
            <person name="Deng J."/>
            <person name="Jiang H."/>
            <person name="Liu Y."/>
            <person name="Qu J."/>
            <person name="Song X.-Z."/>
            <person name="Zhang L."/>
            <person name="Thornton R."/>
            <person name="Coyle M."/>
            <person name="Francisco L."/>
            <person name="Jackson L."/>
            <person name="Javaid M."/>
            <person name="Korchina V."/>
            <person name="Kovar C."/>
            <person name="Mata R."/>
            <person name="Mathew T."/>
            <person name="Ngo R."/>
            <person name="Nguyen L."/>
            <person name="Nguyen N."/>
            <person name="Okwuonu G."/>
            <person name="Ongeri F."/>
            <person name="Pham C."/>
            <person name="Simmons D."/>
            <person name="Wilczek-Boney K."/>
            <person name="Hale W."/>
            <person name="Jakkamsetti A."/>
            <person name="Pham P."/>
            <person name="Ruth R."/>
            <person name="San Lucas F."/>
            <person name="Warren J."/>
            <person name="Zhang J."/>
            <person name="Zhao Z."/>
            <person name="Zhou C."/>
            <person name="Zhu D."/>
            <person name="Lee S."/>
            <person name="Bess C."/>
            <person name="Blankenburg K."/>
            <person name="Forbes L."/>
            <person name="Fu Q."/>
            <person name="Gubbala S."/>
            <person name="Hirani K."/>
            <person name="Jayaseelan J.C."/>
            <person name="Lara F."/>
            <person name="Munidasa M."/>
            <person name="Palculict T."/>
            <person name="Patil S."/>
            <person name="Pu L.-L."/>
            <person name="Saada N."/>
            <person name="Tang L."/>
            <person name="Weissenberger G."/>
            <person name="Zhu Y."/>
            <person name="Hemphill L."/>
            <person name="Shang Y."/>
            <person name="Youmans B."/>
            <person name="Ayvaz T."/>
            <person name="Ross M."/>
            <person name="Santibanez J."/>
            <person name="Aqrawi P."/>
            <person name="Gross S."/>
            <person name="Joshi V."/>
            <person name="Fowler G."/>
            <person name="Nazareth L."/>
            <person name="Reid J."/>
            <person name="Worley K."/>
            <person name="Petrosino J."/>
            <person name="Highlander S."/>
            <person name="Gibbs R."/>
        </authorList>
    </citation>
    <scope>NUCLEOTIDE SEQUENCE [LARGE SCALE GENOMIC DNA]</scope>
    <source>
        <strain evidence="6 7">DSM 2778</strain>
    </source>
</reference>
<keyword evidence="1 5" id="KW-0812">Transmembrane</keyword>
<evidence type="ECO:0000256" key="4">
    <source>
        <dbReference type="SAM" id="MobiDB-lite"/>
    </source>
</evidence>
<feature type="region of interest" description="Disordered" evidence="4">
    <location>
        <begin position="514"/>
        <end position="536"/>
    </location>
</feature>
<dbReference type="EMBL" id="AFHQ01000043">
    <property type="protein sequence ID" value="EGK58633.1"/>
    <property type="molecule type" value="Genomic_DNA"/>
</dbReference>
<dbReference type="GO" id="GO:0030255">
    <property type="term" value="P:protein secretion by the type IV secretion system"/>
    <property type="evidence" value="ECO:0007669"/>
    <property type="project" value="InterPro"/>
</dbReference>
<dbReference type="Proteomes" id="UP000004067">
    <property type="component" value="Unassembled WGS sequence"/>
</dbReference>
<keyword evidence="7" id="KW-1185">Reference proteome</keyword>
<feature type="compositionally biased region" description="Polar residues" evidence="4">
    <location>
        <begin position="522"/>
        <end position="536"/>
    </location>
</feature>
<dbReference type="HOGENOM" id="CLU_546949_0_0_9"/>
<feature type="transmembrane region" description="Helical" evidence="5">
    <location>
        <begin position="328"/>
        <end position="345"/>
    </location>
</feature>
<dbReference type="eggNOG" id="COG3846">
    <property type="taxonomic scope" value="Bacteria"/>
</dbReference>
<keyword evidence="2 5" id="KW-1133">Transmembrane helix</keyword>
<dbReference type="OrthoDB" id="9788052at2"/>
<evidence type="ECO:0000313" key="6">
    <source>
        <dbReference type="EMBL" id="EGK58633.1"/>
    </source>
</evidence>
<evidence type="ECO:0000256" key="2">
    <source>
        <dbReference type="ARBA" id="ARBA00022989"/>
    </source>
</evidence>
<dbReference type="RefSeq" id="WP_006306862.1">
    <property type="nucleotide sequence ID" value="NZ_GL892076.1"/>
</dbReference>
<evidence type="ECO:0000256" key="1">
    <source>
        <dbReference type="ARBA" id="ARBA00022692"/>
    </source>
</evidence>
<feature type="transmembrane region" description="Helical" evidence="5">
    <location>
        <begin position="357"/>
        <end position="377"/>
    </location>
</feature>
<dbReference type="STRING" id="888060.HMPREF9081_1858"/>
<evidence type="ECO:0000313" key="7">
    <source>
        <dbReference type="Proteomes" id="UP000004067"/>
    </source>
</evidence>
<evidence type="ECO:0000256" key="5">
    <source>
        <dbReference type="SAM" id="Phobius"/>
    </source>
</evidence>
<gene>
    <name evidence="6" type="primary">trbL</name>
    <name evidence="6" type="ORF">HMPREF9081_1858</name>
</gene>
<feature type="transmembrane region" description="Helical" evidence="5">
    <location>
        <begin position="77"/>
        <end position="97"/>
    </location>
</feature>